<dbReference type="Proteomes" id="UP000250218">
    <property type="component" value="Chromosome"/>
</dbReference>
<organism evidence="7 8">
    <name type="scientific">[Mycoplasma] anseris</name>
    <dbReference type="NCBI Taxonomy" id="92400"/>
    <lineage>
        <taxon>Bacteria</taxon>
        <taxon>Bacillati</taxon>
        <taxon>Mycoplasmatota</taxon>
        <taxon>Mycoplasmoidales</taxon>
        <taxon>Metamycoplasmataceae</taxon>
        <taxon>Metamycoplasma</taxon>
    </lineage>
</organism>
<dbReference type="EMBL" id="CP030140">
    <property type="protein sequence ID" value="AWX69538.1"/>
    <property type="molecule type" value="Genomic_DNA"/>
</dbReference>
<dbReference type="InterPro" id="IPR029060">
    <property type="entry name" value="PIN-like_dom_sf"/>
</dbReference>
<dbReference type="Gene3D" id="1.10.150.20">
    <property type="entry name" value="5' to 3' exonuclease, C-terminal subdomain"/>
    <property type="match status" value="1"/>
</dbReference>
<dbReference type="InterPro" id="IPR002421">
    <property type="entry name" value="5-3_exonuclease"/>
</dbReference>
<sequence>MVKNKILLIDGTYLAYRSYYATMYATFNGQAIQTSKGFPTNAIVGFFNSFFSLIKTVDPEFIFFAFDSRKKTFRHELFTEYKGNRQKAPVDFHKQLEKIQELLTSCKFANEYVDGFEADDIIAKLTTKFQNDHQILIYSADQDLNQLINENVAIIKKYKSENIILNLNNFNEYYDFKPRQVIDYKALVGDSSDNFKGVPGLGPKTVSGLLKEFDTLENIYQNLDNIRPKVKEKLIDYKQDAQRDKYLATLRTDFEIKTNDLSNLKLSNMQLTNETFKILDDLELNEIKNKLISLEIF</sequence>
<evidence type="ECO:0000256" key="3">
    <source>
        <dbReference type="ARBA" id="ARBA00023125"/>
    </source>
</evidence>
<accession>A0A2Z4NDF8</accession>
<dbReference type="SMART" id="SM00279">
    <property type="entry name" value="HhH2"/>
    <property type="match status" value="1"/>
</dbReference>
<evidence type="ECO:0000259" key="6">
    <source>
        <dbReference type="SMART" id="SM00475"/>
    </source>
</evidence>
<dbReference type="InterPro" id="IPR038969">
    <property type="entry name" value="FEN"/>
</dbReference>
<protein>
    <recommendedName>
        <fullName evidence="5">5'-3' exonuclease</fullName>
    </recommendedName>
</protein>
<evidence type="ECO:0000256" key="4">
    <source>
        <dbReference type="ARBA" id="ARBA00049957"/>
    </source>
</evidence>
<feature type="domain" description="5'-3' exonuclease" evidence="6">
    <location>
        <begin position="4"/>
        <end position="267"/>
    </location>
</feature>
<dbReference type="GO" id="GO:0003677">
    <property type="term" value="F:DNA binding"/>
    <property type="evidence" value="ECO:0007669"/>
    <property type="project" value="UniProtKB-KW"/>
</dbReference>
<dbReference type="Pfam" id="PF02739">
    <property type="entry name" value="5_3_exonuc_N"/>
    <property type="match status" value="1"/>
</dbReference>
<dbReference type="Pfam" id="PF01367">
    <property type="entry name" value="5_3_exonuc"/>
    <property type="match status" value="1"/>
</dbReference>
<dbReference type="SMART" id="SM00475">
    <property type="entry name" value="53EXOc"/>
    <property type="match status" value="1"/>
</dbReference>
<dbReference type="SUPFAM" id="SSF47807">
    <property type="entry name" value="5' to 3' exonuclease, C-terminal subdomain"/>
    <property type="match status" value="1"/>
</dbReference>
<gene>
    <name evidence="7" type="ORF">DP065_02115</name>
</gene>
<keyword evidence="8" id="KW-1185">Reference proteome</keyword>
<keyword evidence="1" id="KW-0540">Nuclease</keyword>
<comment type="function">
    <text evidence="4">5'-3' exonuclease acting preferentially on double-stranded DNA.</text>
</comment>
<dbReference type="PANTHER" id="PTHR42646">
    <property type="entry name" value="FLAP ENDONUCLEASE XNI"/>
    <property type="match status" value="1"/>
</dbReference>
<dbReference type="CDD" id="cd09898">
    <property type="entry name" value="H3TH_53EXO"/>
    <property type="match status" value="1"/>
</dbReference>
<dbReference type="KEGG" id="mane:DP065_02115"/>
<proteinExistence type="predicted"/>
<dbReference type="GO" id="GO:0033567">
    <property type="term" value="P:DNA replication, Okazaki fragment processing"/>
    <property type="evidence" value="ECO:0007669"/>
    <property type="project" value="InterPro"/>
</dbReference>
<dbReference type="InterPro" id="IPR020045">
    <property type="entry name" value="DNA_polI_H3TH"/>
</dbReference>
<dbReference type="SUPFAM" id="SSF88723">
    <property type="entry name" value="PIN domain-like"/>
    <property type="match status" value="1"/>
</dbReference>
<evidence type="ECO:0000313" key="7">
    <source>
        <dbReference type="EMBL" id="AWX69538.1"/>
    </source>
</evidence>
<keyword evidence="2" id="KW-0378">Hydrolase</keyword>
<keyword evidence="7" id="KW-0255">Endonuclease</keyword>
<dbReference type="GO" id="GO:0017108">
    <property type="term" value="F:5'-flap endonuclease activity"/>
    <property type="evidence" value="ECO:0007669"/>
    <property type="project" value="InterPro"/>
</dbReference>
<evidence type="ECO:0000256" key="2">
    <source>
        <dbReference type="ARBA" id="ARBA00022801"/>
    </source>
</evidence>
<dbReference type="InterPro" id="IPR020046">
    <property type="entry name" value="5-3_exonucl_a-hlix_arch_N"/>
</dbReference>
<keyword evidence="3" id="KW-0238">DNA-binding</keyword>
<dbReference type="Gene3D" id="3.40.50.1010">
    <property type="entry name" value="5'-nuclease"/>
    <property type="match status" value="1"/>
</dbReference>
<name>A0A2Z4NDF8_9BACT</name>
<dbReference type="RefSeq" id="WP_033178638.1">
    <property type="nucleotide sequence ID" value="NZ_CP030140.1"/>
</dbReference>
<reference evidence="8" key="1">
    <citation type="submission" date="2018-06" db="EMBL/GenBank/DDBJ databases">
        <title>Complete genome sequences of Mycoplasma anatis, M. anseris and M. cloacale type strains.</title>
        <authorList>
            <person name="Grozner D."/>
            <person name="Forro B."/>
            <person name="Sulyok K.M."/>
            <person name="Marton S."/>
            <person name="Kreizinger Z."/>
            <person name="Banyai K."/>
            <person name="Gyuranecz M."/>
        </authorList>
    </citation>
    <scope>NUCLEOTIDE SEQUENCE [LARGE SCALE GENOMIC DNA]</scope>
    <source>
        <strain evidence="8">ATCC 49234</strain>
    </source>
</reference>
<evidence type="ECO:0000256" key="1">
    <source>
        <dbReference type="ARBA" id="ARBA00022722"/>
    </source>
</evidence>
<dbReference type="PANTHER" id="PTHR42646:SF2">
    <property type="entry name" value="5'-3' EXONUCLEASE FAMILY PROTEIN"/>
    <property type="match status" value="1"/>
</dbReference>
<dbReference type="InterPro" id="IPR008918">
    <property type="entry name" value="HhH2"/>
</dbReference>
<dbReference type="GO" id="GO:0008409">
    <property type="term" value="F:5'-3' exonuclease activity"/>
    <property type="evidence" value="ECO:0007669"/>
    <property type="project" value="InterPro"/>
</dbReference>
<dbReference type="FunFam" id="1.10.150.20:FF:000003">
    <property type="entry name" value="DNA polymerase I"/>
    <property type="match status" value="1"/>
</dbReference>
<evidence type="ECO:0000313" key="8">
    <source>
        <dbReference type="Proteomes" id="UP000250218"/>
    </source>
</evidence>
<evidence type="ECO:0000256" key="5">
    <source>
        <dbReference type="ARBA" id="ARBA00050026"/>
    </source>
</evidence>
<dbReference type="InterPro" id="IPR036279">
    <property type="entry name" value="5-3_exonuclease_C_sf"/>
</dbReference>
<dbReference type="AlphaFoldDB" id="A0A2Z4NDF8"/>
<dbReference type="CDD" id="cd09859">
    <property type="entry name" value="PIN_53EXO"/>
    <property type="match status" value="1"/>
</dbReference>